<sequence>MKGNPGLSAGYAGTTGFRKVVKCSILIKKKEGMSDEDFVEYYNNKHAQVAADVIIRHQPITYSLTYHLSSDRKHMQDILHGNAQLLDYDAICTFVFPDWKALARFMYDKDGKDLSKDHENFMDESQMRMMVGDEYMLIEDGQRCERAS</sequence>
<comment type="similarity">
    <text evidence="1">Belongs to the tpcK family.</text>
</comment>
<dbReference type="InterPro" id="IPR011008">
    <property type="entry name" value="Dimeric_a/b-barrel"/>
</dbReference>
<gene>
    <name evidence="3" type="ORF">HETSPECPRED_005764</name>
</gene>
<dbReference type="InterPro" id="IPR009799">
    <property type="entry name" value="EthD_dom"/>
</dbReference>
<dbReference type="SUPFAM" id="SSF54909">
    <property type="entry name" value="Dimeric alpha+beta barrel"/>
    <property type="match status" value="1"/>
</dbReference>
<evidence type="ECO:0000313" key="3">
    <source>
        <dbReference type="EMBL" id="CAF9925151.1"/>
    </source>
</evidence>
<dbReference type="Proteomes" id="UP000664521">
    <property type="component" value="Unassembled WGS sequence"/>
</dbReference>
<dbReference type="Gene3D" id="3.30.70.100">
    <property type="match status" value="1"/>
</dbReference>
<name>A0A8H3FFL7_9LECA</name>
<proteinExistence type="inferred from homology"/>
<accession>A0A8H3FFL7</accession>
<dbReference type="Pfam" id="PF07110">
    <property type="entry name" value="EthD"/>
    <property type="match status" value="1"/>
</dbReference>
<reference evidence="3" key="1">
    <citation type="submission" date="2021-03" db="EMBL/GenBank/DDBJ databases">
        <authorList>
            <person name="Tagirdzhanova G."/>
        </authorList>
    </citation>
    <scope>NUCLEOTIDE SEQUENCE</scope>
</reference>
<evidence type="ECO:0000313" key="4">
    <source>
        <dbReference type="Proteomes" id="UP000664521"/>
    </source>
</evidence>
<dbReference type="AlphaFoldDB" id="A0A8H3FFL7"/>
<feature type="domain" description="EthD" evidence="2">
    <location>
        <begin position="30"/>
        <end position="125"/>
    </location>
</feature>
<organism evidence="3 4">
    <name type="scientific">Heterodermia speciosa</name>
    <dbReference type="NCBI Taxonomy" id="116794"/>
    <lineage>
        <taxon>Eukaryota</taxon>
        <taxon>Fungi</taxon>
        <taxon>Dikarya</taxon>
        <taxon>Ascomycota</taxon>
        <taxon>Pezizomycotina</taxon>
        <taxon>Lecanoromycetes</taxon>
        <taxon>OSLEUM clade</taxon>
        <taxon>Lecanoromycetidae</taxon>
        <taxon>Caliciales</taxon>
        <taxon>Physciaceae</taxon>
        <taxon>Heterodermia</taxon>
    </lineage>
</organism>
<protein>
    <recommendedName>
        <fullName evidence="2">EthD domain-containing protein</fullName>
    </recommendedName>
</protein>
<dbReference type="GO" id="GO:0016491">
    <property type="term" value="F:oxidoreductase activity"/>
    <property type="evidence" value="ECO:0007669"/>
    <property type="project" value="InterPro"/>
</dbReference>
<evidence type="ECO:0000259" key="2">
    <source>
        <dbReference type="Pfam" id="PF07110"/>
    </source>
</evidence>
<dbReference type="OrthoDB" id="2519291at2759"/>
<dbReference type="EMBL" id="CAJPDS010000037">
    <property type="protein sequence ID" value="CAF9925151.1"/>
    <property type="molecule type" value="Genomic_DNA"/>
</dbReference>
<keyword evidence="4" id="KW-1185">Reference proteome</keyword>
<comment type="caution">
    <text evidence="3">The sequence shown here is derived from an EMBL/GenBank/DDBJ whole genome shotgun (WGS) entry which is preliminary data.</text>
</comment>
<evidence type="ECO:0000256" key="1">
    <source>
        <dbReference type="ARBA" id="ARBA00005986"/>
    </source>
</evidence>